<gene>
    <name evidence="3" type="ORF">Pan181_27590</name>
</gene>
<proteinExistence type="predicted"/>
<feature type="chain" id="PRO_5022223258" evidence="1">
    <location>
        <begin position="27"/>
        <end position="919"/>
    </location>
</feature>
<sequence length="919" mass="95838" precursor="true">MTHKSLFNLTTLLMAATAIVAVRADAQEFYGLTPDADTYITNGGGSGPTSHHGGKSSVEVRWYDDGSTTRIRMGYVRFDIAGINPEFFTNEVTLSGTFTGSSYNGPGVWDVYGLNDTITAVDTLGVDWDDSEISYSNAAGVVNDAPVGTFGFTSDATMLGTLTLDGVDEQPLPFISNGSDLDFSSFLNADTDGLVTLLFISSTSDGKEYRIDSSEGSTSNGHGPMTLNFMFPAGDVDGYNGVDLADLQVIADNFRQSANSRLDGDLSADGFVDFADFELWKQNYTGSLAGVDLGFLSAKVPEPSTLWLAAVGAGLLLVRRLKVNPRVMVIALVLLGVGVASSSFAQVTYYFKHPDYSPYPADNNWFTETDNNPNASGGTNWYDPVGAVNFIPDYSQVVDERAAIDFGGTVVVDTVGAYSPASLTISSSSGLDVLGTGALSIRAGTDTNGELNVSSGAVSVLSGGSLTSEGSFTIGGSSSLAIGAGATVGTDSSLSLTGSYQVGVAGNANNGFISAGTSATVGGQLVLDFTGYTPAATDTWTVVEADSITGDFSSLSWIGGLAPNQSLATVQTDLGGGRVGITAMIEERLVLQVNRDTGAATIMHPGSSSITLDGYYVGSDLGMLSDKASDWTSLVESGQLGSDWIETSQTTSNIGELKIGADATFGSDVALGSIYKPLAGTFAGDTEDLQFVYRRSSDGKTFTGRVEYTGSKVNNLVLQVDPSGSGDVYLRNTSSTTVEIDAYEILSSSGALSEAGWNSLAEQSATTNTWLEALDNGASLLAEFDTEGFTTIGPGAAINLGPLYTGSTQDLQFNFLLMGDDEGTAGAVMYGAFTADALPGDYNEDNIVNLADYTVWRDNLGSGVLPNDNGLGTVGYEHYELWKANFGSSLPISGVGAVPEPSSWLLLAIAVAGLGYRLR</sequence>
<evidence type="ECO:0000259" key="2">
    <source>
        <dbReference type="Pfam" id="PF07589"/>
    </source>
</evidence>
<dbReference type="Proteomes" id="UP000315750">
    <property type="component" value="Chromosome"/>
</dbReference>
<dbReference type="InterPro" id="IPR013424">
    <property type="entry name" value="Ice-binding_C"/>
</dbReference>
<dbReference type="InterPro" id="IPR018247">
    <property type="entry name" value="EF_Hand_1_Ca_BS"/>
</dbReference>
<dbReference type="EMBL" id="CP036278">
    <property type="protein sequence ID" value="QDU56549.1"/>
    <property type="molecule type" value="Genomic_DNA"/>
</dbReference>
<dbReference type="OrthoDB" id="250975at2"/>
<dbReference type="AlphaFoldDB" id="A0A518AP93"/>
<evidence type="ECO:0000256" key="1">
    <source>
        <dbReference type="SAM" id="SignalP"/>
    </source>
</evidence>
<evidence type="ECO:0000313" key="3">
    <source>
        <dbReference type="EMBL" id="QDU56549.1"/>
    </source>
</evidence>
<organism evidence="3 4">
    <name type="scientific">Aeoliella mucimassa</name>
    <dbReference type="NCBI Taxonomy" id="2527972"/>
    <lineage>
        <taxon>Bacteria</taxon>
        <taxon>Pseudomonadati</taxon>
        <taxon>Planctomycetota</taxon>
        <taxon>Planctomycetia</taxon>
        <taxon>Pirellulales</taxon>
        <taxon>Lacipirellulaceae</taxon>
        <taxon>Aeoliella</taxon>
    </lineage>
</organism>
<feature type="domain" description="Ice-binding protein C-terminal" evidence="2">
    <location>
        <begin position="897"/>
        <end position="919"/>
    </location>
</feature>
<dbReference type="NCBIfam" id="TIGR02595">
    <property type="entry name" value="PEP_CTERM"/>
    <property type="match status" value="1"/>
</dbReference>
<dbReference type="Pfam" id="PF07589">
    <property type="entry name" value="PEP-CTERM"/>
    <property type="match status" value="2"/>
</dbReference>
<reference evidence="3 4" key="1">
    <citation type="submission" date="2019-02" db="EMBL/GenBank/DDBJ databases">
        <title>Deep-cultivation of Planctomycetes and their phenomic and genomic characterization uncovers novel biology.</title>
        <authorList>
            <person name="Wiegand S."/>
            <person name="Jogler M."/>
            <person name="Boedeker C."/>
            <person name="Pinto D."/>
            <person name="Vollmers J."/>
            <person name="Rivas-Marin E."/>
            <person name="Kohn T."/>
            <person name="Peeters S.H."/>
            <person name="Heuer A."/>
            <person name="Rast P."/>
            <person name="Oberbeckmann S."/>
            <person name="Bunk B."/>
            <person name="Jeske O."/>
            <person name="Meyerdierks A."/>
            <person name="Storesund J.E."/>
            <person name="Kallscheuer N."/>
            <person name="Luecker S."/>
            <person name="Lage O.M."/>
            <person name="Pohl T."/>
            <person name="Merkel B.J."/>
            <person name="Hornburger P."/>
            <person name="Mueller R.-W."/>
            <person name="Bruemmer F."/>
            <person name="Labrenz M."/>
            <person name="Spormann A.M."/>
            <person name="Op den Camp H."/>
            <person name="Overmann J."/>
            <person name="Amann R."/>
            <person name="Jetten M.S.M."/>
            <person name="Mascher T."/>
            <person name="Medema M.H."/>
            <person name="Devos D.P."/>
            <person name="Kaster A.-K."/>
            <person name="Ovreas L."/>
            <person name="Rohde M."/>
            <person name="Galperin M.Y."/>
            <person name="Jogler C."/>
        </authorList>
    </citation>
    <scope>NUCLEOTIDE SEQUENCE [LARGE SCALE GENOMIC DNA]</scope>
    <source>
        <strain evidence="3 4">Pan181</strain>
    </source>
</reference>
<keyword evidence="1" id="KW-0732">Signal</keyword>
<evidence type="ECO:0000313" key="4">
    <source>
        <dbReference type="Proteomes" id="UP000315750"/>
    </source>
</evidence>
<feature type="domain" description="Ice-binding protein C-terminal" evidence="2">
    <location>
        <begin position="300"/>
        <end position="320"/>
    </location>
</feature>
<feature type="signal peptide" evidence="1">
    <location>
        <begin position="1"/>
        <end position="26"/>
    </location>
</feature>
<dbReference type="PROSITE" id="PS00018">
    <property type="entry name" value="EF_HAND_1"/>
    <property type="match status" value="1"/>
</dbReference>
<dbReference type="RefSeq" id="WP_145252199.1">
    <property type="nucleotide sequence ID" value="NZ_CP036278.1"/>
</dbReference>
<protein>
    <submittedName>
        <fullName evidence="3">PEP-CTERM motif protein</fullName>
    </submittedName>
</protein>
<name>A0A518AP93_9BACT</name>
<keyword evidence="4" id="KW-1185">Reference proteome</keyword>
<accession>A0A518AP93</accession>
<dbReference type="KEGG" id="amuc:Pan181_27590"/>